<dbReference type="InterPro" id="IPR006652">
    <property type="entry name" value="Kelch_1"/>
</dbReference>
<feature type="compositionally biased region" description="Basic and acidic residues" evidence="2">
    <location>
        <begin position="750"/>
        <end position="768"/>
    </location>
</feature>
<proteinExistence type="predicted"/>
<evidence type="ECO:0000259" key="3">
    <source>
        <dbReference type="SMART" id="SM00233"/>
    </source>
</evidence>
<dbReference type="Gene3D" id="2.120.10.80">
    <property type="entry name" value="Kelch-type beta propeller"/>
    <property type="match status" value="1"/>
</dbReference>
<dbReference type="PANTHER" id="PTHR46882:SF1">
    <property type="entry name" value="PLECKSTRIN HOMOLOGY DOMAIN-CONTAINING FAMILY N MEMBER 1"/>
    <property type="match status" value="1"/>
</dbReference>
<feature type="domain" description="PH" evidence="3">
    <location>
        <begin position="547"/>
        <end position="644"/>
    </location>
</feature>
<protein>
    <recommendedName>
        <fullName evidence="3">PH domain-containing protein</fullName>
    </recommendedName>
</protein>
<dbReference type="GO" id="GO:0001786">
    <property type="term" value="F:phosphatidylserine binding"/>
    <property type="evidence" value="ECO:0007669"/>
    <property type="project" value="TreeGrafter"/>
</dbReference>
<name>A0A8C0C681_BALMU</name>
<dbReference type="Gene3D" id="1.25.40.420">
    <property type="match status" value="1"/>
</dbReference>
<feature type="compositionally biased region" description="Gly residues" evidence="2">
    <location>
        <begin position="914"/>
        <end position="928"/>
    </location>
</feature>
<dbReference type="InterPro" id="IPR011993">
    <property type="entry name" value="PH-like_dom_sf"/>
</dbReference>
<accession>A0A8C0C681</accession>
<feature type="compositionally biased region" description="Low complexity" evidence="2">
    <location>
        <begin position="670"/>
        <end position="679"/>
    </location>
</feature>
<reference evidence="4" key="1">
    <citation type="submission" date="2023-09" db="UniProtKB">
        <authorList>
            <consortium name="Ensembl"/>
        </authorList>
    </citation>
    <scope>IDENTIFICATION</scope>
</reference>
<dbReference type="SUPFAM" id="SSF50729">
    <property type="entry name" value="PH domain-like"/>
    <property type="match status" value="2"/>
</dbReference>
<evidence type="ECO:0000256" key="2">
    <source>
        <dbReference type="SAM" id="MobiDB-lite"/>
    </source>
</evidence>
<feature type="domain" description="PH" evidence="3">
    <location>
        <begin position="403"/>
        <end position="505"/>
    </location>
</feature>
<keyword evidence="1" id="KW-0880">Kelch repeat</keyword>
<dbReference type="InterPro" id="IPR015915">
    <property type="entry name" value="Kelch-typ_b-propeller"/>
</dbReference>
<dbReference type="Ensembl" id="ENSBMST00010000336.1">
    <property type="protein sequence ID" value="ENSBMSP00010000309.1"/>
    <property type="gene ID" value="ENSBMSG00010000206.1"/>
</dbReference>
<dbReference type="Gene3D" id="2.30.29.30">
    <property type="entry name" value="Pleckstrin-homology domain (PH domain)/Phosphotyrosine-binding domain (PTB)"/>
    <property type="match status" value="2"/>
</dbReference>
<dbReference type="GO" id="GO:0031966">
    <property type="term" value="C:mitochondrial membrane"/>
    <property type="evidence" value="ECO:0007669"/>
    <property type="project" value="TreeGrafter"/>
</dbReference>
<dbReference type="SMART" id="SM00233">
    <property type="entry name" value="PH"/>
    <property type="match status" value="2"/>
</dbReference>
<dbReference type="InterPro" id="IPR042835">
    <property type="entry name" value="PLEKHN1"/>
</dbReference>
<feature type="region of interest" description="Disordered" evidence="2">
    <location>
        <begin position="647"/>
        <end position="787"/>
    </location>
</feature>
<dbReference type="GO" id="GO:1901981">
    <property type="term" value="F:phosphatidylinositol phosphate binding"/>
    <property type="evidence" value="ECO:0007669"/>
    <property type="project" value="TreeGrafter"/>
</dbReference>
<dbReference type="GO" id="GO:0061158">
    <property type="term" value="P:3'-UTR-mediated mRNA destabilization"/>
    <property type="evidence" value="ECO:0007669"/>
    <property type="project" value="TreeGrafter"/>
</dbReference>
<dbReference type="GO" id="GO:0001666">
    <property type="term" value="P:response to hypoxia"/>
    <property type="evidence" value="ECO:0007669"/>
    <property type="project" value="TreeGrafter"/>
</dbReference>
<dbReference type="AlphaFoldDB" id="A0A8C0C681"/>
<dbReference type="GO" id="GO:0005856">
    <property type="term" value="C:cytoskeleton"/>
    <property type="evidence" value="ECO:0007669"/>
    <property type="project" value="TreeGrafter"/>
</dbReference>
<dbReference type="GeneTree" id="ENSGT00940000157635"/>
<dbReference type="CDD" id="cd13323">
    <property type="entry name" value="PH_PLEKHN1"/>
    <property type="match status" value="1"/>
</dbReference>
<evidence type="ECO:0000313" key="4">
    <source>
        <dbReference type="Ensembl" id="ENSBMSP00010000309.1"/>
    </source>
</evidence>
<dbReference type="SUPFAM" id="SSF117281">
    <property type="entry name" value="Kelch motif"/>
    <property type="match status" value="1"/>
</dbReference>
<feature type="region of interest" description="Disordered" evidence="2">
    <location>
        <begin position="803"/>
        <end position="939"/>
    </location>
</feature>
<feature type="compositionally biased region" description="Low complexity" evidence="2">
    <location>
        <begin position="817"/>
        <end position="835"/>
    </location>
</feature>
<dbReference type="PRINTS" id="PR00501">
    <property type="entry name" value="KELCHREPEAT"/>
</dbReference>
<dbReference type="PANTHER" id="PTHR46882">
    <property type="entry name" value="PLECKSTRIN HOMOLOGY DOMAIN-CONTAINING FAMILY N MEMBER 1"/>
    <property type="match status" value="1"/>
</dbReference>
<evidence type="ECO:0000256" key="1">
    <source>
        <dbReference type="ARBA" id="ARBA00022441"/>
    </source>
</evidence>
<dbReference type="GO" id="GO:0043065">
    <property type="term" value="P:positive regulation of apoptotic process"/>
    <property type="evidence" value="ECO:0007669"/>
    <property type="project" value="InterPro"/>
</dbReference>
<feature type="compositionally biased region" description="Basic residues" evidence="2">
    <location>
        <begin position="847"/>
        <end position="858"/>
    </location>
</feature>
<dbReference type="SMART" id="SM00612">
    <property type="entry name" value="Kelch"/>
    <property type="match status" value="6"/>
</dbReference>
<dbReference type="InterPro" id="IPR001849">
    <property type="entry name" value="PH_domain"/>
</dbReference>
<dbReference type="FunFam" id="2.120.10.80:FF:000019">
    <property type="entry name" value="Kelch-like family member 17"/>
    <property type="match status" value="1"/>
</dbReference>
<dbReference type="GO" id="GO:0070300">
    <property type="term" value="F:phosphatidic acid binding"/>
    <property type="evidence" value="ECO:0007669"/>
    <property type="project" value="TreeGrafter"/>
</dbReference>
<sequence>MSRPDRSRPATTPQLMKCVRLPLLSRDFLLGHVDAESLVRHHPDCKDLLIEALKFHLLPEQRGVLGTSRTRPRRCEGAGPVLFAVGGGSLFAIHGDCEAYDTRADRWHVVASMSTRRARVGVAAVGNRLYAVGGYDGTSDLATVESYDPVTNTWQPEVSMGTRRSCLGVAALHGLLYAAGGYDGASCLNSAERYDPLTGTWTSIAAMSTRRRYVRVAMLDGNLYAVGGYDSASHLATVEKYEPQVNSWTPVASMLSRRSSAGVAVLEGALYVAGGNDGTSCLNSVERYSPKAGAWESVAPMNIRRSTHDLVSMDGWLYAVGGNDGSSSLNSIEKYNPRTNKEDGARKLVGLFGTEASPDGDTTADKIFRYIPGTNIPTLESQQENLEQPFLSVFKAGQRRAPVRSLGKVVHYTKVQLRLQHSQDISDCYLELFPSHLYFQAHGSEGLIFQGLLPLMELSVCPLEGSREHAFQITGPLPAPLLVLCPSQAELDRWLYHLEKQIALVGGVPRCHPAPPQGPPENELPWTLQHRLTPLRTASGLQVVGTAVCASRVKLQHLPSQEQWDRLLVLYPTSLAIFSEEADGLCFKGELPLSAIHINLEERDKQIRSFLIEGRLINTIRVVCASYEDYGHWLLCLQTVCRGARASPPPGPESFPGLQAPPQVVGSGRGSLSSDGRTSWDSGCPAAASSRSTPESAAGCPARPAPEQASPGCTSVGGHKAKLRRAGSNRSPRSKAQGEGPGPAIPLHLDLTKLRLEDGPEAPDHSLETPHSPLYADPYTPPATSHRRVTDIQDLDKFLSAMQSSLGPEPSNPFPLVPVSVPVSDPSSGLSGPHLLSEKGVLQARASQRHRGSIKGRGSRPPGSPQLVSSSPHPGQGVLQGRGDRVGPPGTLREQERWKRGKGGWAETKDGSSGRKGVGARGKVGVGSGRFLSWSPSPS</sequence>
<organism evidence="4">
    <name type="scientific">Balaenoptera musculus</name>
    <name type="common">Blue whale</name>
    <dbReference type="NCBI Taxonomy" id="9771"/>
    <lineage>
        <taxon>Eukaryota</taxon>
        <taxon>Metazoa</taxon>
        <taxon>Chordata</taxon>
        <taxon>Craniata</taxon>
        <taxon>Vertebrata</taxon>
        <taxon>Euteleostomi</taxon>
        <taxon>Mammalia</taxon>
        <taxon>Eutheria</taxon>
        <taxon>Laurasiatheria</taxon>
        <taxon>Artiodactyla</taxon>
        <taxon>Whippomorpha</taxon>
        <taxon>Cetacea</taxon>
        <taxon>Mysticeti</taxon>
        <taxon>Balaenopteridae</taxon>
        <taxon>Balaenoptera</taxon>
    </lineage>
</organism>
<dbReference type="GO" id="GO:1901612">
    <property type="term" value="F:cardiolipin binding"/>
    <property type="evidence" value="ECO:0007669"/>
    <property type="project" value="InterPro"/>
</dbReference>
<dbReference type="InterPro" id="IPR037839">
    <property type="entry name" value="PLEKHN1_PH"/>
</dbReference>
<dbReference type="Pfam" id="PF01344">
    <property type="entry name" value="Kelch_1"/>
    <property type="match status" value="5"/>
</dbReference>